<proteinExistence type="inferred from homology"/>
<dbReference type="OrthoDB" id="443318at2759"/>
<dbReference type="GO" id="GO:0004185">
    <property type="term" value="F:serine-type carboxypeptidase activity"/>
    <property type="evidence" value="ECO:0007669"/>
    <property type="project" value="InterPro"/>
</dbReference>
<dbReference type="EMBL" id="BDDD01000618">
    <property type="protein sequence ID" value="GAV68208.1"/>
    <property type="molecule type" value="Genomic_DNA"/>
</dbReference>
<evidence type="ECO:0000313" key="3">
    <source>
        <dbReference type="Proteomes" id="UP000187406"/>
    </source>
</evidence>
<evidence type="ECO:0000256" key="1">
    <source>
        <dbReference type="ARBA" id="ARBA00009431"/>
    </source>
</evidence>
<dbReference type="SUPFAM" id="SSF53474">
    <property type="entry name" value="alpha/beta-Hydrolases"/>
    <property type="match status" value="2"/>
</dbReference>
<dbReference type="InParanoid" id="A0A1Q3BJV7"/>
<sequence length="166" mass="18667">MFWWLYRSPYRVEDPSKPRPIILWLQGGPGVSCVGTGNFQEIGPHNFLLDSGIDPVSLSSTELSEGISMKRYSRYLNSLRSAADFVDSFDDFMNVLIRKKLKIIPKNVTWGGQLDDVFTALDGDFMRARISEVDDLLAKGVNMAVYNGQLDVICVTKGTKAWVQKL</sequence>
<dbReference type="AlphaFoldDB" id="A0A1Q3BJV7"/>
<evidence type="ECO:0000313" key="2">
    <source>
        <dbReference type="EMBL" id="GAV68208.1"/>
    </source>
</evidence>
<dbReference type="InterPro" id="IPR029058">
    <property type="entry name" value="AB_hydrolase_fold"/>
</dbReference>
<protein>
    <submittedName>
        <fullName evidence="2">Peptidase_S10 domain-containing protein</fullName>
    </submittedName>
</protein>
<keyword evidence="3" id="KW-1185">Reference proteome</keyword>
<dbReference type="GO" id="GO:0006508">
    <property type="term" value="P:proteolysis"/>
    <property type="evidence" value="ECO:0007669"/>
    <property type="project" value="InterPro"/>
</dbReference>
<dbReference type="Gene3D" id="3.40.50.1820">
    <property type="entry name" value="alpha/beta hydrolase"/>
    <property type="match status" value="2"/>
</dbReference>
<dbReference type="Pfam" id="PF00450">
    <property type="entry name" value="Peptidase_S10"/>
    <property type="match status" value="2"/>
</dbReference>
<reference evidence="3" key="1">
    <citation type="submission" date="2016-04" db="EMBL/GenBank/DDBJ databases">
        <title>Cephalotus genome sequencing.</title>
        <authorList>
            <person name="Fukushima K."/>
            <person name="Hasebe M."/>
            <person name="Fang X."/>
        </authorList>
    </citation>
    <scope>NUCLEOTIDE SEQUENCE [LARGE SCALE GENOMIC DNA]</scope>
    <source>
        <strain evidence="3">cv. St1</strain>
    </source>
</reference>
<accession>A0A1Q3BJV7</accession>
<dbReference type="Proteomes" id="UP000187406">
    <property type="component" value="Unassembled WGS sequence"/>
</dbReference>
<organism evidence="2 3">
    <name type="scientific">Cephalotus follicularis</name>
    <name type="common">Albany pitcher plant</name>
    <dbReference type="NCBI Taxonomy" id="3775"/>
    <lineage>
        <taxon>Eukaryota</taxon>
        <taxon>Viridiplantae</taxon>
        <taxon>Streptophyta</taxon>
        <taxon>Embryophyta</taxon>
        <taxon>Tracheophyta</taxon>
        <taxon>Spermatophyta</taxon>
        <taxon>Magnoliopsida</taxon>
        <taxon>eudicotyledons</taxon>
        <taxon>Gunneridae</taxon>
        <taxon>Pentapetalae</taxon>
        <taxon>rosids</taxon>
        <taxon>fabids</taxon>
        <taxon>Oxalidales</taxon>
        <taxon>Cephalotaceae</taxon>
        <taxon>Cephalotus</taxon>
    </lineage>
</organism>
<comment type="caution">
    <text evidence="2">The sequence shown here is derived from an EMBL/GenBank/DDBJ whole genome shotgun (WGS) entry which is preliminary data.</text>
</comment>
<name>A0A1Q3BJV7_CEPFO</name>
<gene>
    <name evidence="2" type="ORF">CFOL_v3_11711</name>
</gene>
<comment type="similarity">
    <text evidence="1">Belongs to the peptidase S10 family.</text>
</comment>
<dbReference type="InterPro" id="IPR001563">
    <property type="entry name" value="Peptidase_S10"/>
</dbReference>